<dbReference type="EMBL" id="FMCR01000003">
    <property type="protein sequence ID" value="SCF05191.1"/>
    <property type="molecule type" value="Genomic_DNA"/>
</dbReference>
<evidence type="ECO:0000256" key="3">
    <source>
        <dbReference type="ARBA" id="ARBA00022692"/>
    </source>
</evidence>
<evidence type="ECO:0000256" key="1">
    <source>
        <dbReference type="ARBA" id="ARBA00004651"/>
    </source>
</evidence>
<evidence type="ECO:0000256" key="5">
    <source>
        <dbReference type="ARBA" id="ARBA00023136"/>
    </source>
</evidence>
<sequence>MSVGAAVRRVRAYGGQFLLLAVLTLVVTLLISGVPRLVNRLAEQGLRAQLNSEPAARRDISYSTSLEPATSRRTAMGDAAERFDALAAEMPPPVRSAVTERWYSVETAEARVVGPDLAARNLLVDMGLRAMPDIQGASTLVEGAWPSETYVPDRPIEVALDVDVARKLNLRAGSQLRIGKTDEKGRLIDGVPLVVTGLFRPVDRANGIWDGLPQLLRIIEPQGDGQPFVIVGVVAQSPLNKRAAEGWPIQSNWRYRLGVDRIDARELDQMIDGLQVMQRNQPPGLSLTQGVDVPLRAFAAQIDAVRTLLAVIAAGVLATLAGLIVLAASLAIRRRRSEFALLRARGGGATAGARRSLAESVLVVPIAAVLGWWLGTLFPGAPDPTTPYVIGVTVLVTLALPLATLAVPAGGAGRRDLIRVRPSARRLTVEVSLLLLAGLAAVLLRRRGLTLGEVDPLLVSVPVLLAIAAAVLALRAYPWPLLLVSRLAARTRGSVAFLGTARAGRAAVAAPLVVVVLAIGTAAFCAVVAAGIDASRERAAAQIVPADAVIRGERFAPDTIDELGRLPGVRAVTRVLYEDDERLASDEVGTDAFIGQTDVLLVDGSGLDKVARDSQVDLSIPAALRTAAPGPGPLPAIVSPAVAADLAKAGLDDSAFISVQGQRYEFRVAGTEDSFPMLAANASRFVILPWQALPTRTTTPVPTSLLIAGDPLDAEALRVAGDQGQERYQRDGTVTGRERMIGVTVDTRADVRRDLGEGGANGVLAFGFVAGAAGGTVLGLLAIAFTVLAGARARGQVLSRLRTLGLSRRQWRGLLLVELTPLVAVSVLTGALVGAVLPLLLNPVLGLSAFTSGVPVRVAFEPSLVAAVLALGAVALGFAVAVEALNNRRLRLGEVLRLGEES</sequence>
<dbReference type="STRING" id="285676.GA0070561_3231"/>
<evidence type="ECO:0000313" key="10">
    <source>
        <dbReference type="Proteomes" id="UP000198864"/>
    </source>
</evidence>
<dbReference type="InterPro" id="IPR050250">
    <property type="entry name" value="Macrolide_Exporter_MacB"/>
</dbReference>
<feature type="transmembrane region" description="Helical" evidence="7">
    <location>
        <begin position="12"/>
        <end position="34"/>
    </location>
</feature>
<feature type="transmembrane region" description="Helical" evidence="7">
    <location>
        <begin position="814"/>
        <end position="840"/>
    </location>
</feature>
<feature type="transmembrane region" description="Helical" evidence="7">
    <location>
        <begin position="386"/>
        <end position="407"/>
    </location>
</feature>
<dbReference type="Pfam" id="PF02687">
    <property type="entry name" value="FtsX"/>
    <property type="match status" value="1"/>
</dbReference>
<name>A0A1C4XAG5_9ACTN</name>
<comment type="similarity">
    <text evidence="6">Belongs to the ABC-4 integral membrane protein family.</text>
</comment>
<evidence type="ECO:0000313" key="9">
    <source>
        <dbReference type="EMBL" id="SCF05191.1"/>
    </source>
</evidence>
<evidence type="ECO:0000256" key="6">
    <source>
        <dbReference type="ARBA" id="ARBA00038076"/>
    </source>
</evidence>
<dbReference type="PANTHER" id="PTHR30572:SF4">
    <property type="entry name" value="ABC TRANSPORTER PERMEASE YTRF"/>
    <property type="match status" value="1"/>
</dbReference>
<feature type="transmembrane region" description="Helical" evidence="7">
    <location>
        <begin position="763"/>
        <end position="793"/>
    </location>
</feature>
<dbReference type="GO" id="GO:0022857">
    <property type="term" value="F:transmembrane transporter activity"/>
    <property type="evidence" value="ECO:0007669"/>
    <property type="project" value="TreeGrafter"/>
</dbReference>
<protein>
    <submittedName>
        <fullName evidence="9">Putative ABC transport system permease protein</fullName>
    </submittedName>
</protein>
<reference evidence="9 10" key="1">
    <citation type="submission" date="2016-06" db="EMBL/GenBank/DDBJ databases">
        <authorList>
            <person name="Kjaerup R.B."/>
            <person name="Dalgaard T.S."/>
            <person name="Juul-Madsen H.R."/>
        </authorList>
    </citation>
    <scope>NUCLEOTIDE SEQUENCE [LARGE SCALE GENOMIC DNA]</scope>
    <source>
        <strain evidence="9 10">DSM 44871</strain>
    </source>
</reference>
<evidence type="ECO:0000259" key="8">
    <source>
        <dbReference type="Pfam" id="PF02687"/>
    </source>
</evidence>
<comment type="subcellular location">
    <subcellularLocation>
        <location evidence="1">Cell membrane</location>
        <topology evidence="1">Multi-pass membrane protein</topology>
    </subcellularLocation>
</comment>
<feature type="transmembrane region" description="Helical" evidence="7">
    <location>
        <begin position="353"/>
        <end position="374"/>
    </location>
</feature>
<dbReference type="Proteomes" id="UP000198864">
    <property type="component" value="Unassembled WGS sequence"/>
</dbReference>
<dbReference type="PANTHER" id="PTHR30572">
    <property type="entry name" value="MEMBRANE COMPONENT OF TRANSPORTER-RELATED"/>
    <property type="match status" value="1"/>
</dbReference>
<evidence type="ECO:0000256" key="4">
    <source>
        <dbReference type="ARBA" id="ARBA00022989"/>
    </source>
</evidence>
<feature type="transmembrane region" description="Helical" evidence="7">
    <location>
        <begin position="427"/>
        <end position="444"/>
    </location>
</feature>
<accession>A0A1C4XAG5</accession>
<feature type="transmembrane region" description="Helical" evidence="7">
    <location>
        <begin position="308"/>
        <end position="332"/>
    </location>
</feature>
<feature type="transmembrane region" description="Helical" evidence="7">
    <location>
        <begin position="506"/>
        <end position="532"/>
    </location>
</feature>
<dbReference type="GO" id="GO:0005886">
    <property type="term" value="C:plasma membrane"/>
    <property type="evidence" value="ECO:0007669"/>
    <property type="project" value="UniProtKB-SubCell"/>
</dbReference>
<proteinExistence type="inferred from homology"/>
<dbReference type="InterPro" id="IPR003838">
    <property type="entry name" value="ABC3_permease_C"/>
</dbReference>
<feature type="domain" description="ABC3 transporter permease C-terminal" evidence="8">
    <location>
        <begin position="775"/>
        <end position="881"/>
    </location>
</feature>
<feature type="transmembrane region" description="Helical" evidence="7">
    <location>
        <begin position="464"/>
        <end position="485"/>
    </location>
</feature>
<evidence type="ECO:0000256" key="7">
    <source>
        <dbReference type="SAM" id="Phobius"/>
    </source>
</evidence>
<keyword evidence="5 7" id="KW-0472">Membrane</keyword>
<gene>
    <name evidence="9" type="ORF">GA0070561_3231</name>
</gene>
<keyword evidence="4 7" id="KW-1133">Transmembrane helix</keyword>
<dbReference type="RefSeq" id="WP_091400683.1">
    <property type="nucleotide sequence ID" value="NZ_FMCR01000003.1"/>
</dbReference>
<dbReference type="AlphaFoldDB" id="A0A1C4XAG5"/>
<feature type="transmembrane region" description="Helical" evidence="7">
    <location>
        <begin position="860"/>
        <end position="882"/>
    </location>
</feature>
<organism evidence="9 10">
    <name type="scientific">Micromonospora saelicesensis</name>
    <dbReference type="NCBI Taxonomy" id="285676"/>
    <lineage>
        <taxon>Bacteria</taxon>
        <taxon>Bacillati</taxon>
        <taxon>Actinomycetota</taxon>
        <taxon>Actinomycetes</taxon>
        <taxon>Micromonosporales</taxon>
        <taxon>Micromonosporaceae</taxon>
        <taxon>Micromonospora</taxon>
    </lineage>
</organism>
<keyword evidence="3 7" id="KW-0812">Transmembrane</keyword>
<keyword evidence="2" id="KW-1003">Cell membrane</keyword>
<evidence type="ECO:0000256" key="2">
    <source>
        <dbReference type="ARBA" id="ARBA00022475"/>
    </source>
</evidence>